<dbReference type="InterPro" id="IPR036259">
    <property type="entry name" value="MFS_trans_sf"/>
</dbReference>
<keyword evidence="9" id="KW-1185">Reference proteome</keyword>
<organism evidence="8 9">
    <name type="scientific">Prototheca wickerhamii</name>
    <dbReference type="NCBI Taxonomy" id="3111"/>
    <lineage>
        <taxon>Eukaryota</taxon>
        <taxon>Viridiplantae</taxon>
        <taxon>Chlorophyta</taxon>
        <taxon>core chlorophytes</taxon>
        <taxon>Trebouxiophyceae</taxon>
        <taxon>Chlorellales</taxon>
        <taxon>Chlorellaceae</taxon>
        <taxon>Prototheca</taxon>
    </lineage>
</organism>
<proteinExistence type="inferred from homology"/>
<dbReference type="PANTHER" id="PTHR16172">
    <property type="entry name" value="MAJOR FACILITATOR SUPERFAMILY DOMAIN-CONTAINING PROTEIN 6-LIKE"/>
    <property type="match status" value="1"/>
</dbReference>
<evidence type="ECO:0000313" key="8">
    <source>
        <dbReference type="EMBL" id="KAK2078613.1"/>
    </source>
</evidence>
<evidence type="ECO:0000256" key="5">
    <source>
        <dbReference type="ARBA" id="ARBA00023136"/>
    </source>
</evidence>
<gene>
    <name evidence="8" type="ORF">QBZ16_003453</name>
</gene>
<dbReference type="GO" id="GO:0016020">
    <property type="term" value="C:membrane"/>
    <property type="evidence" value="ECO:0007669"/>
    <property type="project" value="UniProtKB-SubCell"/>
</dbReference>
<dbReference type="InterPro" id="IPR024989">
    <property type="entry name" value="MFS_assoc_dom"/>
</dbReference>
<evidence type="ECO:0000256" key="1">
    <source>
        <dbReference type="ARBA" id="ARBA00004141"/>
    </source>
</evidence>
<dbReference type="PANTHER" id="PTHR16172:SF41">
    <property type="entry name" value="MAJOR FACILITATOR SUPERFAMILY DOMAIN-CONTAINING PROTEIN 6-LIKE"/>
    <property type="match status" value="1"/>
</dbReference>
<sequence length="308" mass="33377">MIATRIPTVVGKWGHRLFQRARLIRNEQNGTNDMTISKIWYLLFNIGAVCFVPYMVIMYYERGFTTPQIGLLSMLRPWISAPAGNLIVTIADRSHRHRAALIICYVLAMLGRLALAQSSGFAANMLYVAISEAAAGPMIVLVEAVVVAAATDYYGLKATELVYLVATAIALVPTCLLPIELLADGAAQPPSGSDAERQALRERTGTPDYMVLQLSAVASLGSIPPTPTDPAIAALLTPPRPKHLSDDLSEAGSFSSCGSDISEGEPGDWRPLVRQPWVLVFFWTSFLMGVANGAMGYLFLYLKQLGTD</sequence>
<protein>
    <recommendedName>
        <fullName evidence="7">Major facilitator superfamily associated domain-containing protein</fullName>
    </recommendedName>
</protein>
<dbReference type="Gene3D" id="1.20.1250.20">
    <property type="entry name" value="MFS general substrate transporter like domains"/>
    <property type="match status" value="1"/>
</dbReference>
<keyword evidence="5 6" id="KW-0472">Membrane</keyword>
<evidence type="ECO:0000259" key="7">
    <source>
        <dbReference type="Pfam" id="PF12832"/>
    </source>
</evidence>
<dbReference type="Proteomes" id="UP001255856">
    <property type="component" value="Unassembled WGS sequence"/>
</dbReference>
<dbReference type="EMBL" id="JASFZW010000004">
    <property type="protein sequence ID" value="KAK2078613.1"/>
    <property type="molecule type" value="Genomic_DNA"/>
</dbReference>
<feature type="transmembrane region" description="Helical" evidence="6">
    <location>
        <begin position="39"/>
        <end position="60"/>
    </location>
</feature>
<feature type="transmembrane region" description="Helical" evidence="6">
    <location>
        <begin position="277"/>
        <end position="302"/>
    </location>
</feature>
<evidence type="ECO:0000313" key="9">
    <source>
        <dbReference type="Proteomes" id="UP001255856"/>
    </source>
</evidence>
<dbReference type="AlphaFoldDB" id="A0AAD9IJA0"/>
<evidence type="ECO:0000256" key="2">
    <source>
        <dbReference type="ARBA" id="ARBA00005241"/>
    </source>
</evidence>
<comment type="caution">
    <text evidence="8">The sequence shown here is derived from an EMBL/GenBank/DDBJ whole genome shotgun (WGS) entry which is preliminary data.</text>
</comment>
<comment type="subcellular location">
    <subcellularLocation>
        <location evidence="1">Membrane</location>
        <topology evidence="1">Multi-pass membrane protein</topology>
    </subcellularLocation>
</comment>
<dbReference type="Pfam" id="PF12832">
    <property type="entry name" value="MFS_1_like"/>
    <property type="match status" value="1"/>
</dbReference>
<reference evidence="8" key="1">
    <citation type="submission" date="2021-01" db="EMBL/GenBank/DDBJ databases">
        <authorList>
            <person name="Eckstrom K.M.E."/>
        </authorList>
    </citation>
    <scope>NUCLEOTIDE SEQUENCE</scope>
    <source>
        <strain evidence="8">UVCC 0001</strain>
    </source>
</reference>
<accession>A0AAD9IJA0</accession>
<keyword evidence="3 6" id="KW-0812">Transmembrane</keyword>
<evidence type="ECO:0000256" key="3">
    <source>
        <dbReference type="ARBA" id="ARBA00022692"/>
    </source>
</evidence>
<feature type="transmembrane region" description="Helical" evidence="6">
    <location>
        <begin position="125"/>
        <end position="149"/>
    </location>
</feature>
<keyword evidence="4 6" id="KW-1133">Transmembrane helix</keyword>
<feature type="domain" description="Major facilitator superfamily associated" evidence="7">
    <location>
        <begin position="38"/>
        <end position="148"/>
    </location>
</feature>
<comment type="similarity">
    <text evidence="2">Belongs to the major facilitator superfamily. MFSD6 family.</text>
</comment>
<dbReference type="SUPFAM" id="SSF103473">
    <property type="entry name" value="MFS general substrate transporter"/>
    <property type="match status" value="1"/>
</dbReference>
<feature type="transmembrane region" description="Helical" evidence="6">
    <location>
        <begin position="161"/>
        <end position="179"/>
    </location>
</feature>
<feature type="transmembrane region" description="Helical" evidence="6">
    <location>
        <begin position="99"/>
        <end position="119"/>
    </location>
</feature>
<evidence type="ECO:0000256" key="4">
    <source>
        <dbReference type="ARBA" id="ARBA00022989"/>
    </source>
</evidence>
<name>A0AAD9IJA0_PROWI</name>
<dbReference type="InterPro" id="IPR051717">
    <property type="entry name" value="MFS_MFSD6"/>
</dbReference>
<evidence type="ECO:0000256" key="6">
    <source>
        <dbReference type="SAM" id="Phobius"/>
    </source>
</evidence>